<keyword evidence="3 5" id="KW-0418">Kinase</keyword>
<evidence type="ECO:0000256" key="2">
    <source>
        <dbReference type="ARBA" id="ARBA00022679"/>
    </source>
</evidence>
<gene>
    <name evidence="5" type="ORF">ACFSAH_08345</name>
</gene>
<dbReference type="EMBL" id="JBHUDG010000012">
    <property type="protein sequence ID" value="MFD1629883.1"/>
    <property type="molecule type" value="Genomic_DNA"/>
</dbReference>
<name>A0ABW4IC99_9SPHI</name>
<comment type="caution">
    <text evidence="5">The sequence shown here is derived from an EMBL/GenBank/DDBJ whole genome shotgun (WGS) entry which is preliminary data.</text>
</comment>
<evidence type="ECO:0000256" key="1">
    <source>
        <dbReference type="ARBA" id="ARBA00009156"/>
    </source>
</evidence>
<dbReference type="GO" id="GO:0016301">
    <property type="term" value="F:kinase activity"/>
    <property type="evidence" value="ECO:0007669"/>
    <property type="project" value="UniProtKB-KW"/>
</dbReference>
<dbReference type="PANTHER" id="PTHR43095:SF2">
    <property type="entry name" value="GLUCONOKINASE"/>
    <property type="match status" value="1"/>
</dbReference>
<dbReference type="InterPro" id="IPR000577">
    <property type="entry name" value="Carb_kinase_FGGY"/>
</dbReference>
<accession>A0ABW4IC99</accession>
<sequence length="481" mass="52891">MIVDIGTGNVRVAITALNGEVLAVERDNVQYEKDLLYPDALNFDPEQLWQQILSLGKKVLSPFSNAEVIAITTSSQREGIVLVDGSGKSLIGLPNHDHRGREFENIIRNHDKIYQLTGRYPGSLFSAMKLVGIQKKRPEIYEKLSAFMSISDWAQYKLTGVVGYEHSQASETQLYDVAQKNWNPELCGLFGIDEKLLPNLHDSGALLGNVLPEVASVLGLSGHVPVFVGGADTQLAMKSTRPGLGDIVVVSGTTTPVTMIVDDYIVDDKQKTWTGRHINNGEFVLEANAGVTGLNLQRLKEIFYPNEGYDILEKEVMEDLELDCMASLGSLIADDEVQLNRGGFVFSTPVSHELKRSSFIKSALIDIACSIKENYDTLNRLVDYKKDYVWACGGGLQSLILSRYVAALLNKKVLLREGYMHASVAGGAVVCAEALGLTSSAETAIIEVLPENQEAAQLAYFKWKALRSDLKEVFTEKNVIC</sequence>
<proteinExistence type="inferred from homology"/>
<dbReference type="Gene3D" id="3.30.420.40">
    <property type="match status" value="2"/>
</dbReference>
<feature type="domain" description="Carbohydrate kinase FGGY N-terminal" evidence="4">
    <location>
        <begin position="2"/>
        <end position="236"/>
    </location>
</feature>
<dbReference type="InterPro" id="IPR043129">
    <property type="entry name" value="ATPase_NBD"/>
</dbReference>
<dbReference type="Proteomes" id="UP001597118">
    <property type="component" value="Unassembled WGS sequence"/>
</dbReference>
<dbReference type="PIRSF" id="PIRSF000538">
    <property type="entry name" value="GlpK"/>
    <property type="match status" value="1"/>
</dbReference>
<evidence type="ECO:0000256" key="3">
    <source>
        <dbReference type="ARBA" id="ARBA00022777"/>
    </source>
</evidence>
<evidence type="ECO:0000313" key="5">
    <source>
        <dbReference type="EMBL" id="MFD1629883.1"/>
    </source>
</evidence>
<dbReference type="CDD" id="cd07798">
    <property type="entry name" value="ASKHA_NBD_FGGY_YoaC-like"/>
    <property type="match status" value="1"/>
</dbReference>
<keyword evidence="6" id="KW-1185">Reference proteome</keyword>
<reference evidence="6" key="1">
    <citation type="journal article" date="2019" name="Int. J. Syst. Evol. Microbiol.">
        <title>The Global Catalogue of Microorganisms (GCM) 10K type strain sequencing project: providing services to taxonomists for standard genome sequencing and annotation.</title>
        <authorList>
            <consortium name="The Broad Institute Genomics Platform"/>
            <consortium name="The Broad Institute Genome Sequencing Center for Infectious Disease"/>
            <person name="Wu L."/>
            <person name="Ma J."/>
        </authorList>
    </citation>
    <scope>NUCLEOTIDE SEQUENCE [LARGE SCALE GENOMIC DNA]</scope>
    <source>
        <strain evidence="6">CCUG 53762</strain>
    </source>
</reference>
<dbReference type="InterPro" id="IPR050406">
    <property type="entry name" value="FGGY_Carb_Kinase"/>
</dbReference>
<evidence type="ECO:0000259" key="4">
    <source>
        <dbReference type="Pfam" id="PF00370"/>
    </source>
</evidence>
<comment type="similarity">
    <text evidence="1">Belongs to the FGGY kinase family.</text>
</comment>
<dbReference type="InterPro" id="IPR018484">
    <property type="entry name" value="FGGY_N"/>
</dbReference>
<dbReference type="PANTHER" id="PTHR43095">
    <property type="entry name" value="SUGAR KINASE"/>
    <property type="match status" value="1"/>
</dbReference>
<dbReference type="EC" id="2.7.1.-" evidence="5"/>
<organism evidence="5 6">
    <name type="scientific">Pseudopedobacter beijingensis</name>
    <dbReference type="NCBI Taxonomy" id="1207056"/>
    <lineage>
        <taxon>Bacteria</taxon>
        <taxon>Pseudomonadati</taxon>
        <taxon>Bacteroidota</taxon>
        <taxon>Sphingobacteriia</taxon>
        <taxon>Sphingobacteriales</taxon>
        <taxon>Sphingobacteriaceae</taxon>
        <taxon>Pseudopedobacter</taxon>
    </lineage>
</organism>
<protein>
    <submittedName>
        <fullName evidence="5">FGGY-family carbohydrate kinase</fullName>
        <ecNumber evidence="5">2.7.1.-</ecNumber>
    </submittedName>
</protein>
<dbReference type="Pfam" id="PF00370">
    <property type="entry name" value="FGGY_N"/>
    <property type="match status" value="1"/>
</dbReference>
<evidence type="ECO:0000313" key="6">
    <source>
        <dbReference type="Proteomes" id="UP001597118"/>
    </source>
</evidence>
<keyword evidence="2 5" id="KW-0808">Transferase</keyword>
<dbReference type="SUPFAM" id="SSF53067">
    <property type="entry name" value="Actin-like ATPase domain"/>
    <property type="match status" value="2"/>
</dbReference>